<dbReference type="Gene3D" id="3.40.50.1820">
    <property type="entry name" value="alpha/beta hydrolase"/>
    <property type="match status" value="1"/>
</dbReference>
<dbReference type="Pfam" id="PF12697">
    <property type="entry name" value="Abhydrolase_6"/>
    <property type="match status" value="1"/>
</dbReference>
<sequence length="284" mass="31012">MPSQERILTSTDGTKIWAESAGDASKPAMVFIHGLSCTALGFDHQFADAELLTDFYLVRYEMRGHGRSDKPLDAEAYESARFAQDFKTVCDAFGLNRPFLWAWSLGGNVGTVAVDVIAAYGPEYLAGVLYVGGGVLSTNHIGLCAHPTILGLLPTLISESADDVPRGAEGFVDSAVATPLPYATKLQWMGAFVAQPQTSRFHHIHRTQPHDVWQRTAKGVPVLVVNGKEDQHCLYENMIGIARTVYDSVEVELLDGVGHSPQFEEPAKTNAVVREWATRVLRNA</sequence>
<dbReference type="PANTHER" id="PTHR43798">
    <property type="entry name" value="MONOACYLGLYCEROL LIPASE"/>
    <property type="match status" value="1"/>
</dbReference>
<dbReference type="SUPFAM" id="SSF53474">
    <property type="entry name" value="alpha/beta-Hydrolases"/>
    <property type="match status" value="1"/>
</dbReference>
<reference evidence="2 3" key="1">
    <citation type="journal article" date="2018" name="Biotechnol. Biofuels">
        <title>Integrative visual omics of the white-rot fungus Polyporus brumalis exposes the biotechnological potential of its oxidative enzymes for delignifying raw plant biomass.</title>
        <authorList>
            <person name="Miyauchi S."/>
            <person name="Rancon A."/>
            <person name="Drula E."/>
            <person name="Hage H."/>
            <person name="Chaduli D."/>
            <person name="Favel A."/>
            <person name="Grisel S."/>
            <person name="Henrissat B."/>
            <person name="Herpoel-Gimbert I."/>
            <person name="Ruiz-Duenas F.J."/>
            <person name="Chevret D."/>
            <person name="Hainaut M."/>
            <person name="Lin J."/>
            <person name="Wang M."/>
            <person name="Pangilinan J."/>
            <person name="Lipzen A."/>
            <person name="Lesage-Meessen L."/>
            <person name="Navarro D."/>
            <person name="Riley R."/>
            <person name="Grigoriev I.V."/>
            <person name="Zhou S."/>
            <person name="Raouche S."/>
            <person name="Rosso M.N."/>
        </authorList>
    </citation>
    <scope>NUCLEOTIDE SEQUENCE [LARGE SCALE GENOMIC DNA]</scope>
    <source>
        <strain evidence="2 3">BRFM 1820</strain>
    </source>
</reference>
<dbReference type="Proteomes" id="UP000256964">
    <property type="component" value="Unassembled WGS sequence"/>
</dbReference>
<dbReference type="STRING" id="139420.A0A371CU51"/>
<dbReference type="EMBL" id="KZ857459">
    <property type="protein sequence ID" value="RDX43844.1"/>
    <property type="molecule type" value="Genomic_DNA"/>
</dbReference>
<proteinExistence type="predicted"/>
<dbReference type="InterPro" id="IPR050266">
    <property type="entry name" value="AB_hydrolase_sf"/>
</dbReference>
<evidence type="ECO:0000259" key="1">
    <source>
        <dbReference type="Pfam" id="PF12697"/>
    </source>
</evidence>
<dbReference type="PANTHER" id="PTHR43798:SF28">
    <property type="entry name" value="AB HYDROLASE-1 DOMAIN-CONTAINING PROTEIN"/>
    <property type="match status" value="1"/>
</dbReference>
<organism evidence="2 3">
    <name type="scientific">Lentinus brumalis</name>
    <dbReference type="NCBI Taxonomy" id="2498619"/>
    <lineage>
        <taxon>Eukaryota</taxon>
        <taxon>Fungi</taxon>
        <taxon>Dikarya</taxon>
        <taxon>Basidiomycota</taxon>
        <taxon>Agaricomycotina</taxon>
        <taxon>Agaricomycetes</taxon>
        <taxon>Polyporales</taxon>
        <taxon>Polyporaceae</taxon>
        <taxon>Lentinus</taxon>
    </lineage>
</organism>
<evidence type="ECO:0000313" key="2">
    <source>
        <dbReference type="EMBL" id="RDX43844.1"/>
    </source>
</evidence>
<dbReference type="AlphaFoldDB" id="A0A371CU51"/>
<accession>A0A371CU51</accession>
<feature type="domain" description="AB hydrolase-1" evidence="1">
    <location>
        <begin position="29"/>
        <end position="271"/>
    </location>
</feature>
<dbReference type="GO" id="GO:0016020">
    <property type="term" value="C:membrane"/>
    <property type="evidence" value="ECO:0007669"/>
    <property type="project" value="TreeGrafter"/>
</dbReference>
<name>A0A371CU51_9APHY</name>
<dbReference type="OrthoDB" id="408373at2759"/>
<dbReference type="InterPro" id="IPR029058">
    <property type="entry name" value="AB_hydrolase_fold"/>
</dbReference>
<protein>
    <submittedName>
        <fullName evidence="2">Alpha/beta-hydrolase</fullName>
    </submittedName>
</protein>
<evidence type="ECO:0000313" key="3">
    <source>
        <dbReference type="Proteomes" id="UP000256964"/>
    </source>
</evidence>
<gene>
    <name evidence="2" type="ORF">OH76DRAFT_1487631</name>
</gene>
<keyword evidence="3" id="KW-1185">Reference proteome</keyword>
<dbReference type="InterPro" id="IPR000073">
    <property type="entry name" value="AB_hydrolase_1"/>
</dbReference>